<organism evidence="2 3">
    <name type="scientific">Pseudomonas syringae pv. castaneae</name>
    <dbReference type="NCBI Taxonomy" id="264450"/>
    <lineage>
        <taxon>Bacteria</taxon>
        <taxon>Pseudomonadati</taxon>
        <taxon>Pseudomonadota</taxon>
        <taxon>Gammaproteobacteria</taxon>
        <taxon>Pseudomonadales</taxon>
        <taxon>Pseudomonadaceae</taxon>
        <taxon>Pseudomonas</taxon>
        <taxon>Pseudomonas syringae</taxon>
    </lineage>
</organism>
<dbReference type="Pfam" id="PF09346">
    <property type="entry name" value="SMI1_KNR4"/>
    <property type="match status" value="1"/>
</dbReference>
<dbReference type="SUPFAM" id="SSF160631">
    <property type="entry name" value="SMI1/KNR4-like"/>
    <property type="match status" value="1"/>
</dbReference>
<gene>
    <name evidence="2" type="ORF">ALO79_04503</name>
</gene>
<evidence type="ECO:0000313" key="3">
    <source>
        <dbReference type="Proteomes" id="UP000050381"/>
    </source>
</evidence>
<reference evidence="2 3" key="1">
    <citation type="submission" date="2015-09" db="EMBL/GenBank/DDBJ databases">
        <title>Genome announcement of multiple Pseudomonas syringae strains.</title>
        <authorList>
            <person name="Thakur S."/>
            <person name="Wang P.W."/>
            <person name="Gong Y."/>
            <person name="Weir B.S."/>
            <person name="Guttman D.S."/>
        </authorList>
    </citation>
    <scope>NUCLEOTIDE SEQUENCE [LARGE SCALE GENOMIC DNA]</scope>
    <source>
        <strain evidence="2 3">ICMP9419</strain>
    </source>
</reference>
<proteinExistence type="predicted"/>
<evidence type="ECO:0000313" key="2">
    <source>
        <dbReference type="EMBL" id="KPW97267.1"/>
    </source>
</evidence>
<dbReference type="InterPro" id="IPR037883">
    <property type="entry name" value="Knr4/Smi1-like_sf"/>
</dbReference>
<dbReference type="SMART" id="SM00860">
    <property type="entry name" value="SMI1_KNR4"/>
    <property type="match status" value="1"/>
</dbReference>
<name>A0A0P9N5F0_PSESX</name>
<dbReference type="EMBL" id="LJQD01000179">
    <property type="protein sequence ID" value="KPW97267.1"/>
    <property type="molecule type" value="Genomic_DNA"/>
</dbReference>
<dbReference type="PATRIC" id="fig|264450.4.peg.5365"/>
<dbReference type="AlphaFoldDB" id="A0A0P9N5F0"/>
<sequence>MNFQEQIQEVELDLTARILTSNEMTNLTAFDLGNLIKTHEDVAAFGTPTDAVADELIIKAEQRLGHPLPDSYKWFLRNYAGREVGTEEICSIYGMDFDDIQGGDIVFQHINGLKNKSTTPEKLVISRADLGEVFFFDYNTYKNNEYQIFLKIPSGAAILYAANFYEYLVKRIIAHS</sequence>
<comment type="caution">
    <text evidence="2">The sequence shown here is derived from an EMBL/GenBank/DDBJ whole genome shotgun (WGS) entry which is preliminary data.</text>
</comment>
<dbReference type="Gene3D" id="3.40.1580.10">
    <property type="entry name" value="SMI1/KNR4-like"/>
    <property type="match status" value="1"/>
</dbReference>
<dbReference type="InterPro" id="IPR018958">
    <property type="entry name" value="Knr4/Smi1-like_dom"/>
</dbReference>
<evidence type="ECO:0000259" key="1">
    <source>
        <dbReference type="SMART" id="SM00860"/>
    </source>
</evidence>
<feature type="domain" description="Knr4/Smi1-like" evidence="1">
    <location>
        <begin position="51"/>
        <end position="170"/>
    </location>
</feature>
<dbReference type="Proteomes" id="UP000050381">
    <property type="component" value="Unassembled WGS sequence"/>
</dbReference>
<accession>A0A0P9N5F0</accession>
<protein>
    <recommendedName>
        <fullName evidence="1">Knr4/Smi1-like domain-containing protein</fullName>
    </recommendedName>
</protein>